<dbReference type="EMBL" id="CM031827">
    <property type="protein sequence ID" value="KAG6722730.1"/>
    <property type="molecule type" value="Genomic_DNA"/>
</dbReference>
<accession>A0A922FNE1</accession>
<dbReference type="PANTHER" id="PTHR12499:SF22">
    <property type="entry name" value="OS02G0312500 PROTEIN"/>
    <property type="match status" value="1"/>
</dbReference>
<protein>
    <submittedName>
        <fullName evidence="1">Uncharacterized protein</fullName>
    </submittedName>
</protein>
<dbReference type="AlphaFoldDB" id="A0A922FNE1"/>
<dbReference type="Pfam" id="PF07047">
    <property type="entry name" value="OPA3"/>
    <property type="match status" value="1"/>
</dbReference>
<proteinExistence type="predicted"/>
<sequence>MPICSQLANHRFTTKTQRRIYGHTIDAEIHPLNEENAVQAAADIVKELFVFTVVGAAVFFLRCKEVLDLRQERRNCAGRNCRQ</sequence>
<dbReference type="GO" id="GO:0019216">
    <property type="term" value="P:regulation of lipid metabolic process"/>
    <property type="evidence" value="ECO:0007669"/>
    <property type="project" value="TreeGrafter"/>
</dbReference>
<gene>
    <name evidence="1" type="ORF">I3842_03G174800</name>
</gene>
<name>A0A922FNE1_CARIL</name>
<dbReference type="PANTHER" id="PTHR12499">
    <property type="entry name" value="OPTIC ATROPHY 3 PROTEIN OPA3"/>
    <property type="match status" value="1"/>
</dbReference>
<dbReference type="GO" id="GO:0005739">
    <property type="term" value="C:mitochondrion"/>
    <property type="evidence" value="ECO:0007669"/>
    <property type="project" value="TreeGrafter"/>
</dbReference>
<dbReference type="InterPro" id="IPR010754">
    <property type="entry name" value="OPA3-like"/>
</dbReference>
<evidence type="ECO:0000313" key="1">
    <source>
        <dbReference type="EMBL" id="KAG6722730.1"/>
    </source>
</evidence>
<organism evidence="1 2">
    <name type="scientific">Carya illinoinensis</name>
    <name type="common">Pecan</name>
    <dbReference type="NCBI Taxonomy" id="32201"/>
    <lineage>
        <taxon>Eukaryota</taxon>
        <taxon>Viridiplantae</taxon>
        <taxon>Streptophyta</taxon>
        <taxon>Embryophyta</taxon>
        <taxon>Tracheophyta</taxon>
        <taxon>Spermatophyta</taxon>
        <taxon>Magnoliopsida</taxon>
        <taxon>eudicotyledons</taxon>
        <taxon>Gunneridae</taxon>
        <taxon>Pentapetalae</taxon>
        <taxon>rosids</taxon>
        <taxon>fabids</taxon>
        <taxon>Fagales</taxon>
        <taxon>Juglandaceae</taxon>
        <taxon>Carya</taxon>
    </lineage>
</organism>
<reference evidence="1" key="1">
    <citation type="submission" date="2021-01" db="EMBL/GenBank/DDBJ databases">
        <authorList>
            <person name="Lovell J.T."/>
            <person name="Bentley N."/>
            <person name="Bhattarai G."/>
            <person name="Jenkins J.W."/>
            <person name="Sreedasyam A."/>
            <person name="Alarcon Y."/>
            <person name="Bock C."/>
            <person name="Boston L."/>
            <person name="Carlson J."/>
            <person name="Cervantes K."/>
            <person name="Clermont K."/>
            <person name="Krom N."/>
            <person name="Kubenka K."/>
            <person name="Mamidi S."/>
            <person name="Mattison C."/>
            <person name="Monteros M."/>
            <person name="Pisani C."/>
            <person name="Plott C."/>
            <person name="Rajasekar S."/>
            <person name="Rhein H.S."/>
            <person name="Rohla C."/>
            <person name="Song M."/>
            <person name="Hilaire R.S."/>
            <person name="Shu S."/>
            <person name="Wells L."/>
            <person name="Wang X."/>
            <person name="Webber J."/>
            <person name="Heerema R.J."/>
            <person name="Klein P."/>
            <person name="Conner P."/>
            <person name="Grauke L."/>
            <person name="Grimwood J."/>
            <person name="Schmutz J."/>
            <person name="Randall J.J."/>
        </authorList>
    </citation>
    <scope>NUCLEOTIDE SEQUENCE</scope>
    <source>
        <tissue evidence="1">Leaf</tissue>
    </source>
</reference>
<evidence type="ECO:0000313" key="2">
    <source>
        <dbReference type="Proteomes" id="UP000811246"/>
    </source>
</evidence>
<comment type="caution">
    <text evidence="1">The sequence shown here is derived from an EMBL/GenBank/DDBJ whole genome shotgun (WGS) entry which is preliminary data.</text>
</comment>
<dbReference type="Proteomes" id="UP000811246">
    <property type="component" value="Chromosome 3"/>
</dbReference>